<dbReference type="Proteomes" id="UP000220353">
    <property type="component" value="Unassembled WGS sequence"/>
</dbReference>
<gene>
    <name evidence="1" type="ORF">CO661_11965</name>
</gene>
<comment type="caution">
    <text evidence="1">The sequence shown here is derived from an EMBL/GenBank/DDBJ whole genome shotgun (WGS) entry which is preliminary data.</text>
</comment>
<proteinExistence type="predicted"/>
<dbReference type="AlphaFoldDB" id="A0A2A6LYX7"/>
<name>A0A2A6LYX7_RHIFR</name>
<dbReference type="RefSeq" id="WP_097586851.1">
    <property type="nucleotide sequence ID" value="NZ_NWTC01000008.1"/>
</dbReference>
<evidence type="ECO:0000313" key="1">
    <source>
        <dbReference type="EMBL" id="PDT47452.1"/>
    </source>
</evidence>
<accession>A0A2A6LYX7</accession>
<protein>
    <submittedName>
        <fullName evidence="1">Uncharacterized protein</fullName>
    </submittedName>
</protein>
<organism evidence="1 2">
    <name type="scientific">Rhizobium fredii</name>
    <name type="common">Sinorhizobium fredii</name>
    <dbReference type="NCBI Taxonomy" id="380"/>
    <lineage>
        <taxon>Bacteria</taxon>
        <taxon>Pseudomonadati</taxon>
        <taxon>Pseudomonadota</taxon>
        <taxon>Alphaproteobacteria</taxon>
        <taxon>Hyphomicrobiales</taxon>
        <taxon>Rhizobiaceae</taxon>
        <taxon>Sinorhizobium/Ensifer group</taxon>
        <taxon>Sinorhizobium</taxon>
    </lineage>
</organism>
<evidence type="ECO:0000313" key="2">
    <source>
        <dbReference type="Proteomes" id="UP000220353"/>
    </source>
</evidence>
<reference evidence="1 2" key="1">
    <citation type="submission" date="2017-09" db="EMBL/GenBank/DDBJ databases">
        <title>Comparative genomics of rhizobia isolated from Phaseolus vulgaris in China.</title>
        <authorList>
            <person name="Tong W."/>
        </authorList>
    </citation>
    <scope>NUCLEOTIDE SEQUENCE [LARGE SCALE GENOMIC DNA]</scope>
    <source>
        <strain evidence="1 2">PCH1</strain>
    </source>
</reference>
<sequence>MRQEDKTAAARVLIDMPLFHLLMDELEMAAVNGCVNAKNTDHDTRAAFAAEVRAIRNFRGKLRFLAEGQANSDGKGAPA</sequence>
<dbReference type="EMBL" id="NWTC01000008">
    <property type="protein sequence ID" value="PDT47452.1"/>
    <property type="molecule type" value="Genomic_DNA"/>
</dbReference>